<gene>
    <name evidence="3" type="ORF">SAMN04488513_11050</name>
</gene>
<dbReference type="RefSeq" id="WP_139278138.1">
    <property type="nucleotide sequence ID" value="NZ_FQYU01000010.1"/>
</dbReference>
<protein>
    <submittedName>
        <fullName evidence="3">Uncharacterized protein</fullName>
    </submittedName>
</protein>
<keyword evidence="2" id="KW-0732">Signal</keyword>
<feature type="signal peptide" evidence="2">
    <location>
        <begin position="1"/>
        <end position="30"/>
    </location>
</feature>
<dbReference type="Proteomes" id="UP000184543">
    <property type="component" value="Unassembled WGS sequence"/>
</dbReference>
<evidence type="ECO:0000256" key="1">
    <source>
        <dbReference type="SAM" id="MobiDB-lite"/>
    </source>
</evidence>
<dbReference type="EMBL" id="FQYU01000010">
    <property type="protein sequence ID" value="SHJ84447.1"/>
    <property type="molecule type" value="Genomic_DNA"/>
</dbReference>
<evidence type="ECO:0000313" key="3">
    <source>
        <dbReference type="EMBL" id="SHJ84447.1"/>
    </source>
</evidence>
<organism evidence="3 4">
    <name type="scientific">Pseudozobellia thermophila</name>
    <dbReference type="NCBI Taxonomy" id="192903"/>
    <lineage>
        <taxon>Bacteria</taxon>
        <taxon>Pseudomonadati</taxon>
        <taxon>Bacteroidota</taxon>
        <taxon>Flavobacteriia</taxon>
        <taxon>Flavobacteriales</taxon>
        <taxon>Flavobacteriaceae</taxon>
        <taxon>Pseudozobellia</taxon>
    </lineage>
</organism>
<proteinExistence type="predicted"/>
<dbReference type="AlphaFoldDB" id="A0A1M6MLV1"/>
<reference evidence="4" key="1">
    <citation type="submission" date="2016-11" db="EMBL/GenBank/DDBJ databases">
        <authorList>
            <person name="Varghese N."/>
            <person name="Submissions S."/>
        </authorList>
    </citation>
    <scope>NUCLEOTIDE SEQUENCE [LARGE SCALE GENOMIC DNA]</scope>
    <source>
        <strain evidence="4">DSM 19858</strain>
    </source>
</reference>
<evidence type="ECO:0000256" key="2">
    <source>
        <dbReference type="SAM" id="SignalP"/>
    </source>
</evidence>
<feature type="region of interest" description="Disordered" evidence="1">
    <location>
        <begin position="27"/>
        <end position="115"/>
    </location>
</feature>
<feature type="chain" id="PRO_5012545251" evidence="2">
    <location>
        <begin position="31"/>
        <end position="248"/>
    </location>
</feature>
<keyword evidence="4" id="KW-1185">Reference proteome</keyword>
<dbReference type="OrthoDB" id="1134603at2"/>
<feature type="compositionally biased region" description="Low complexity" evidence="1">
    <location>
        <begin position="27"/>
        <end position="44"/>
    </location>
</feature>
<feature type="compositionally biased region" description="Acidic residues" evidence="1">
    <location>
        <begin position="48"/>
        <end position="100"/>
    </location>
</feature>
<dbReference type="STRING" id="192903.SAMN04488513_11050"/>
<name>A0A1M6MLV1_9FLAO</name>
<sequence>MKYTDKPLRPILLFLLLFYLCLSCSEDAPSAEATPETEAQQEEAVPGETDDTEGDEGENEGGEQNDDAGEDDANGEDGEDEGDNGDDTDEDDESTDDDDGANDHYGTIELSGDETSEIGESLTVGHIGIGLSQLTGNERTIVLTDSNTPISEEEGPQPNDLENNFVIVALDLGDQATEVADRALSINISVDGTDYKYACASPVVGTFIACGDGFYIDFDKKQMVFDDAQIANTTTKKVLTLKGTITWE</sequence>
<accession>A0A1M6MLV1</accession>
<evidence type="ECO:0000313" key="4">
    <source>
        <dbReference type="Proteomes" id="UP000184543"/>
    </source>
</evidence>